<dbReference type="SUPFAM" id="SSF56349">
    <property type="entry name" value="DNA breaking-rejoining enzymes"/>
    <property type="match status" value="1"/>
</dbReference>
<dbReference type="GO" id="GO:0003677">
    <property type="term" value="F:DNA binding"/>
    <property type="evidence" value="ECO:0007669"/>
    <property type="project" value="UniProtKB-UniRule"/>
</dbReference>
<organism evidence="5 6">
    <name type="scientific">Ruoffia tabacinasalis</name>
    <dbReference type="NCBI Taxonomy" id="87458"/>
    <lineage>
        <taxon>Bacteria</taxon>
        <taxon>Bacillati</taxon>
        <taxon>Bacillota</taxon>
        <taxon>Bacilli</taxon>
        <taxon>Lactobacillales</taxon>
        <taxon>Aerococcaceae</taxon>
        <taxon>Ruoffia</taxon>
    </lineage>
</organism>
<gene>
    <name evidence="5" type="ORF">FEZ33_00585</name>
</gene>
<keyword evidence="1 3" id="KW-0238">DNA-binding</keyword>
<dbReference type="GO" id="GO:0006310">
    <property type="term" value="P:DNA recombination"/>
    <property type="evidence" value="ECO:0007669"/>
    <property type="project" value="UniProtKB-KW"/>
</dbReference>
<dbReference type="InterPro" id="IPR010998">
    <property type="entry name" value="Integrase_recombinase_N"/>
</dbReference>
<dbReference type="OrthoDB" id="283809at2"/>
<name>A0A5R9EGH0_9LACT</name>
<protein>
    <submittedName>
        <fullName evidence="5">Site-specific integrase</fullName>
    </submittedName>
</protein>
<evidence type="ECO:0000313" key="5">
    <source>
        <dbReference type="EMBL" id="TLQ49514.1"/>
    </source>
</evidence>
<evidence type="ECO:0000256" key="3">
    <source>
        <dbReference type="PROSITE-ProRule" id="PRU01248"/>
    </source>
</evidence>
<dbReference type="RefSeq" id="WP_138403436.1">
    <property type="nucleotide sequence ID" value="NZ_VBSP01000001.1"/>
</dbReference>
<dbReference type="Pfam" id="PF02899">
    <property type="entry name" value="Phage_int_SAM_1"/>
    <property type="match status" value="1"/>
</dbReference>
<keyword evidence="2" id="KW-0233">DNA recombination</keyword>
<accession>A0A5R9EGH0</accession>
<evidence type="ECO:0000259" key="4">
    <source>
        <dbReference type="PROSITE" id="PS51900"/>
    </source>
</evidence>
<dbReference type="PROSITE" id="PS51900">
    <property type="entry name" value="CB"/>
    <property type="match status" value="1"/>
</dbReference>
<dbReference type="GO" id="GO:0015074">
    <property type="term" value="P:DNA integration"/>
    <property type="evidence" value="ECO:0007669"/>
    <property type="project" value="InterPro"/>
</dbReference>
<dbReference type="Proteomes" id="UP000306420">
    <property type="component" value="Unassembled WGS sequence"/>
</dbReference>
<dbReference type="InterPro" id="IPR004107">
    <property type="entry name" value="Integrase_SAM-like_N"/>
</dbReference>
<evidence type="ECO:0000313" key="6">
    <source>
        <dbReference type="Proteomes" id="UP000306420"/>
    </source>
</evidence>
<evidence type="ECO:0000256" key="2">
    <source>
        <dbReference type="ARBA" id="ARBA00023172"/>
    </source>
</evidence>
<reference evidence="5 6" key="1">
    <citation type="submission" date="2019-05" db="EMBL/GenBank/DDBJ databases">
        <title>The metagenome of a microbial culture collection derived from dairy environment covers the genomic content of the human microbiome.</title>
        <authorList>
            <person name="Roder T."/>
            <person name="Wuthrich D."/>
            <person name="Sattari Z."/>
            <person name="Von Ah U."/>
            <person name="Bar C."/>
            <person name="Ronchi F."/>
            <person name="Macpherson A.J."/>
            <person name="Ganal-Vonarburg S.C."/>
            <person name="Bruggmann R."/>
            <person name="Vergeres G."/>
        </authorList>
    </citation>
    <scope>NUCLEOTIDE SEQUENCE [LARGE SCALE GENOMIC DNA]</scope>
    <source>
        <strain evidence="5 6">FAM 24227</strain>
    </source>
</reference>
<dbReference type="InterPro" id="IPR044068">
    <property type="entry name" value="CB"/>
</dbReference>
<feature type="domain" description="Core-binding (CB)" evidence="4">
    <location>
        <begin position="1"/>
        <end position="78"/>
    </location>
</feature>
<dbReference type="InterPro" id="IPR011010">
    <property type="entry name" value="DNA_brk_join_enz"/>
</dbReference>
<evidence type="ECO:0000256" key="1">
    <source>
        <dbReference type="ARBA" id="ARBA00023125"/>
    </source>
</evidence>
<dbReference type="InterPro" id="IPR013762">
    <property type="entry name" value="Integrase-like_cat_sf"/>
</dbReference>
<dbReference type="Gene3D" id="1.10.150.130">
    <property type="match status" value="1"/>
</dbReference>
<sequence>MEDYSQHLLKKGYSVNTITAHSYYARKFSQYLDQQALDIDTIKTNDIYHYLEQTRQKNENSTYNSELSSIKVLFSYLSEKYSNPVLKKPAQFRSLKFKKLPCCTNLEAIFKIEMLLRNSTKIEDFEKIILLLIMNHGMNPVDIIQLKIEDINFKDSILSYSKNNITLCIKLFNEDQNHFFNYFKNKHHGINDQLLIDMKYKSIKKYHIHKLFKNLERYDIYTNPTQLRNRFILDSLNVGIPALYVATYVGITSLNQILRFETLTDEYILKGKIEINKLRMKEGYNHGKIKQNRGSSIPLQINVKRREDTNTRNTAQ</sequence>
<dbReference type="AlphaFoldDB" id="A0A5R9EGH0"/>
<proteinExistence type="predicted"/>
<dbReference type="EMBL" id="VBSP01000001">
    <property type="protein sequence ID" value="TLQ49514.1"/>
    <property type="molecule type" value="Genomic_DNA"/>
</dbReference>
<dbReference type="Gene3D" id="1.10.443.10">
    <property type="entry name" value="Intergrase catalytic core"/>
    <property type="match status" value="1"/>
</dbReference>
<comment type="caution">
    <text evidence="5">The sequence shown here is derived from an EMBL/GenBank/DDBJ whole genome shotgun (WGS) entry which is preliminary data.</text>
</comment>